<evidence type="ECO:0000313" key="1">
    <source>
        <dbReference type="EMBL" id="ADO97120.1"/>
    </source>
</evidence>
<proteinExistence type="predicted"/>
<protein>
    <submittedName>
        <fullName evidence="1">Uncharacterized protein</fullName>
    </submittedName>
</protein>
<dbReference type="GeneID" id="10327398"/>
<dbReference type="RefSeq" id="YP_004323121.1">
    <property type="nucleotide sequence ID" value="NC_015282.1"/>
</dbReference>
<dbReference type="OrthoDB" id="20374at10239"/>
<dbReference type="EMBL" id="GU071094">
    <property type="protein sequence ID" value="ADO97120.1"/>
    <property type="molecule type" value="Genomic_DNA"/>
</dbReference>
<accession>E3SIN7</accession>
<evidence type="ECO:0000313" key="2">
    <source>
        <dbReference type="Proteomes" id="UP000006523"/>
    </source>
</evidence>
<organism evidence="1 2">
    <name type="scientific">Synechococcus phage S-SM1</name>
    <dbReference type="NCBI Taxonomy" id="444859"/>
    <lineage>
        <taxon>Viruses</taxon>
        <taxon>Duplodnaviria</taxon>
        <taxon>Heunggongvirae</taxon>
        <taxon>Uroviricota</taxon>
        <taxon>Caudoviricetes</taxon>
        <taxon>Pantevenvirales</taxon>
        <taxon>Kyanoviridae</taxon>
        <taxon>Thetisvirus</taxon>
        <taxon>Thetisvirus ssm1</taxon>
    </lineage>
</organism>
<name>E3SIN7_9CAUD</name>
<dbReference type="Proteomes" id="UP000006523">
    <property type="component" value="Segment"/>
</dbReference>
<reference evidence="1 2" key="1">
    <citation type="journal article" date="2010" name="Environ. Microbiol.">
        <title>Genomic analysis of oceanic cyanobacterial myoviruses compared with T4-like myoviruses from diverse hosts and environments.</title>
        <authorList>
            <person name="Sullivan M.B."/>
            <person name="Huang K.H."/>
            <person name="Ignacio-Espinoza J.C."/>
            <person name="Berlin A.M."/>
            <person name="Kelly L."/>
            <person name="Weigele P.R."/>
            <person name="DeFrancesco A.S."/>
            <person name="Kern S.E."/>
            <person name="Thompson L.R."/>
            <person name="Young S."/>
            <person name="Yandava C."/>
            <person name="Fu R."/>
            <person name="Krastins B."/>
            <person name="Chase M."/>
            <person name="Sarracino D."/>
            <person name="Osburne M.S."/>
            <person name="Henn M.R."/>
            <person name="Chisholm S.W."/>
        </authorList>
    </citation>
    <scope>NUCLEOTIDE SEQUENCE [LARGE SCALE GENOMIC DNA]</scope>
    <source>
        <strain evidence="1">6501-1</strain>
    </source>
</reference>
<keyword evidence="2" id="KW-1185">Reference proteome</keyword>
<dbReference type="KEGG" id="vg:10327398"/>
<sequence>MNDEFYELIESAVDAAFEQNLFLFKCYHYLKYNKVKRREIQEFINSVSAKNLALTISDLDAYIKGGRDNEHKQLKEAYGHLGKPKARKIRNYLHDILRDAKQYEIDRKPGRKKRSK</sequence>
<gene>
    <name evidence="1" type="ORF">SSM1_231</name>
</gene>